<keyword evidence="3" id="KW-1185">Reference proteome</keyword>
<evidence type="ECO:0000313" key="3">
    <source>
        <dbReference type="Proteomes" id="UP001159363"/>
    </source>
</evidence>
<proteinExistence type="predicted"/>
<evidence type="ECO:0000313" key="2">
    <source>
        <dbReference type="EMBL" id="KAJ8895136.1"/>
    </source>
</evidence>
<reference evidence="2 3" key="1">
    <citation type="submission" date="2023-02" db="EMBL/GenBank/DDBJ databases">
        <title>LHISI_Scaffold_Assembly.</title>
        <authorList>
            <person name="Stuart O.P."/>
            <person name="Cleave R."/>
            <person name="Magrath M.J.L."/>
            <person name="Mikheyev A.S."/>
        </authorList>
    </citation>
    <scope>NUCLEOTIDE SEQUENCE [LARGE SCALE GENOMIC DNA]</scope>
    <source>
        <strain evidence="2">Daus_M_001</strain>
        <tissue evidence="2">Leg muscle</tissue>
    </source>
</reference>
<feature type="region of interest" description="Disordered" evidence="1">
    <location>
        <begin position="15"/>
        <end position="37"/>
    </location>
</feature>
<gene>
    <name evidence="2" type="ORF">PR048_000461</name>
</gene>
<feature type="compositionally biased region" description="Acidic residues" evidence="1">
    <location>
        <begin position="16"/>
        <end position="29"/>
    </location>
</feature>
<protein>
    <submittedName>
        <fullName evidence="2">Uncharacterized protein</fullName>
    </submittedName>
</protein>
<dbReference type="Proteomes" id="UP001159363">
    <property type="component" value="Chromosome 1"/>
</dbReference>
<sequence length="135" mass="15161">MKRLNVPVGHSVTLADLEEADDDNSESSTEDEHNGEVETGIEFIQNFKEGDWVKVKFSYDKGIKVYIGKVTEKLDTGKDKYNGTFLRQSNKCSDILVFPDVPDVYNFSSSDVLAVLKPPTVQRGCYAFKPYPLTT</sequence>
<accession>A0ABQ9IEQ3</accession>
<organism evidence="2 3">
    <name type="scientific">Dryococelus australis</name>
    <dbReference type="NCBI Taxonomy" id="614101"/>
    <lineage>
        <taxon>Eukaryota</taxon>
        <taxon>Metazoa</taxon>
        <taxon>Ecdysozoa</taxon>
        <taxon>Arthropoda</taxon>
        <taxon>Hexapoda</taxon>
        <taxon>Insecta</taxon>
        <taxon>Pterygota</taxon>
        <taxon>Neoptera</taxon>
        <taxon>Polyneoptera</taxon>
        <taxon>Phasmatodea</taxon>
        <taxon>Verophasmatodea</taxon>
        <taxon>Anareolatae</taxon>
        <taxon>Phasmatidae</taxon>
        <taxon>Eurycanthinae</taxon>
        <taxon>Dryococelus</taxon>
    </lineage>
</organism>
<name>A0ABQ9IEQ3_9NEOP</name>
<evidence type="ECO:0000256" key="1">
    <source>
        <dbReference type="SAM" id="MobiDB-lite"/>
    </source>
</evidence>
<comment type="caution">
    <text evidence="2">The sequence shown here is derived from an EMBL/GenBank/DDBJ whole genome shotgun (WGS) entry which is preliminary data.</text>
</comment>
<dbReference type="EMBL" id="JARBHB010000001">
    <property type="protein sequence ID" value="KAJ8895136.1"/>
    <property type="molecule type" value="Genomic_DNA"/>
</dbReference>